<dbReference type="PROSITE" id="PS50887">
    <property type="entry name" value="GGDEF"/>
    <property type="match status" value="1"/>
</dbReference>
<evidence type="ECO:0000256" key="1">
    <source>
        <dbReference type="ARBA" id="ARBA00012528"/>
    </source>
</evidence>
<dbReference type="PATRIC" id="fig|907348.3.peg.544"/>
<gene>
    <name evidence="4" type="ORF">TresaDRAFT_2522</name>
</gene>
<dbReference type="Gene3D" id="3.30.70.270">
    <property type="match status" value="1"/>
</dbReference>
<reference evidence="4 5" key="1">
    <citation type="submission" date="2011-09" db="EMBL/GenBank/DDBJ databases">
        <title>The draft genome of Treponema saccharophilum DSM 2985.</title>
        <authorList>
            <consortium name="US DOE Joint Genome Institute (JGI-PGF)"/>
            <person name="Lucas S."/>
            <person name="Copeland A."/>
            <person name="Lapidus A."/>
            <person name="Glavina del Rio T."/>
            <person name="Dalin E."/>
            <person name="Tice H."/>
            <person name="Bruce D."/>
            <person name="Goodwin L."/>
            <person name="Pitluck S."/>
            <person name="Peters L."/>
            <person name="Kyrpides N."/>
            <person name="Mavromatis K."/>
            <person name="Ivanova N."/>
            <person name="Markowitz V."/>
            <person name="Cheng J.-F."/>
            <person name="Hugenholtz P."/>
            <person name="Woyke T."/>
            <person name="Wu D."/>
            <person name="Gronow S."/>
            <person name="Wellnitz S."/>
            <person name="Brambilla E."/>
            <person name="Klenk H.-P."/>
            <person name="Eisen J.A."/>
        </authorList>
    </citation>
    <scope>NUCLEOTIDE SEQUENCE [LARGE SCALE GENOMIC DNA]</scope>
    <source>
        <strain evidence="4 5">DSM 2985</strain>
    </source>
</reference>
<dbReference type="Gene3D" id="3.30.450.40">
    <property type="match status" value="1"/>
</dbReference>
<dbReference type="FunFam" id="3.30.70.270:FF:000001">
    <property type="entry name" value="Diguanylate cyclase domain protein"/>
    <property type="match status" value="1"/>
</dbReference>
<organism evidence="4 5">
    <name type="scientific">Treponema saccharophilum DSM 2985</name>
    <dbReference type="NCBI Taxonomy" id="907348"/>
    <lineage>
        <taxon>Bacteria</taxon>
        <taxon>Pseudomonadati</taxon>
        <taxon>Spirochaetota</taxon>
        <taxon>Spirochaetia</taxon>
        <taxon>Spirochaetales</taxon>
        <taxon>Treponemataceae</taxon>
        <taxon>Treponema</taxon>
    </lineage>
</organism>
<evidence type="ECO:0000313" key="5">
    <source>
        <dbReference type="Proteomes" id="UP000003571"/>
    </source>
</evidence>
<evidence type="ECO:0000256" key="2">
    <source>
        <dbReference type="ARBA" id="ARBA00034247"/>
    </source>
</evidence>
<dbReference type="GO" id="GO:0005886">
    <property type="term" value="C:plasma membrane"/>
    <property type="evidence" value="ECO:0007669"/>
    <property type="project" value="TreeGrafter"/>
</dbReference>
<dbReference type="Proteomes" id="UP000003571">
    <property type="component" value="Unassembled WGS sequence"/>
</dbReference>
<comment type="catalytic activity">
    <reaction evidence="2">
        <text>2 GTP = 3',3'-c-di-GMP + 2 diphosphate</text>
        <dbReference type="Rhea" id="RHEA:24898"/>
        <dbReference type="ChEBI" id="CHEBI:33019"/>
        <dbReference type="ChEBI" id="CHEBI:37565"/>
        <dbReference type="ChEBI" id="CHEBI:58805"/>
        <dbReference type="EC" id="2.7.7.65"/>
    </reaction>
</comment>
<dbReference type="InterPro" id="IPR050469">
    <property type="entry name" value="Diguanylate_Cyclase"/>
</dbReference>
<evidence type="ECO:0000313" key="4">
    <source>
        <dbReference type="EMBL" id="EIC02673.1"/>
    </source>
</evidence>
<sequence length="399" mass="44442">MGTNNRLMFNDISFGKPNPDCDNLACKGYVDVCEKRIYDLQQLLEVAQMLCSTLEFKRLIQSVLDSCTAQFLVLSAGVFLRDTIDSDSFNLGGNYTGFDIESGDKFKIHEDSPLIEFLEKNGGVYSPAELRGKLMAFLPERERADAENDICLLESLSTSLVVPLIQSGHLEGVLVFGEKIDIGTDGGKSSGYYSEYDKEQILVMSSLAAIAINNAALVERSSTDMMTHLKFKFYFFNILSDKMNLAVRGGESKICVLMFDIDFFKKFNDNYGHACGDYVLQTVASIIRSNIRDTDMASRYGGEEFTVMLDRTGGEEAMNVAERIRKKIEEYDFCYDGMNVRVTISAGVAEFNPARDGGISPKMLVDSADKALYMSKRNGRNRVTFADSSVIDADSQPER</sequence>
<evidence type="ECO:0000259" key="3">
    <source>
        <dbReference type="PROSITE" id="PS50887"/>
    </source>
</evidence>
<dbReference type="EMBL" id="AGRW01000035">
    <property type="protein sequence ID" value="EIC02673.1"/>
    <property type="molecule type" value="Genomic_DNA"/>
</dbReference>
<dbReference type="InterPro" id="IPR029016">
    <property type="entry name" value="GAF-like_dom_sf"/>
</dbReference>
<keyword evidence="5" id="KW-1185">Reference proteome</keyword>
<dbReference type="Pfam" id="PF00990">
    <property type="entry name" value="GGDEF"/>
    <property type="match status" value="1"/>
</dbReference>
<dbReference type="EC" id="2.7.7.65" evidence="1"/>
<comment type="caution">
    <text evidence="4">The sequence shown here is derived from an EMBL/GenBank/DDBJ whole genome shotgun (WGS) entry which is preliminary data.</text>
</comment>
<protein>
    <recommendedName>
        <fullName evidence="1">diguanylate cyclase</fullName>
        <ecNumber evidence="1">2.7.7.65</ecNumber>
    </recommendedName>
</protein>
<dbReference type="InterPro" id="IPR000160">
    <property type="entry name" value="GGDEF_dom"/>
</dbReference>
<dbReference type="GO" id="GO:0052621">
    <property type="term" value="F:diguanylate cyclase activity"/>
    <property type="evidence" value="ECO:0007669"/>
    <property type="project" value="UniProtKB-EC"/>
</dbReference>
<dbReference type="AlphaFoldDB" id="H7EIA3"/>
<dbReference type="SUPFAM" id="SSF55781">
    <property type="entry name" value="GAF domain-like"/>
    <property type="match status" value="1"/>
</dbReference>
<dbReference type="SMART" id="SM00267">
    <property type="entry name" value="GGDEF"/>
    <property type="match status" value="1"/>
</dbReference>
<dbReference type="RefSeq" id="WP_002702626.1">
    <property type="nucleotide sequence ID" value="NZ_AGRW01000035.1"/>
</dbReference>
<dbReference type="STRING" id="907348.TresaDRAFT_2522"/>
<proteinExistence type="predicted"/>
<dbReference type="InterPro" id="IPR029787">
    <property type="entry name" value="Nucleotide_cyclase"/>
</dbReference>
<dbReference type="InterPro" id="IPR048092">
    <property type="entry name" value="Dguan_cyc_DgcA"/>
</dbReference>
<dbReference type="NCBIfam" id="TIGR00254">
    <property type="entry name" value="GGDEF"/>
    <property type="match status" value="1"/>
</dbReference>
<dbReference type="InterPro" id="IPR043128">
    <property type="entry name" value="Rev_trsase/Diguanyl_cyclase"/>
</dbReference>
<dbReference type="SUPFAM" id="SSF55073">
    <property type="entry name" value="Nucleotide cyclase"/>
    <property type="match status" value="1"/>
</dbReference>
<dbReference type="eggNOG" id="COG3706">
    <property type="taxonomic scope" value="Bacteria"/>
</dbReference>
<dbReference type="NCBIfam" id="NF041606">
    <property type="entry name" value="dguan_cyc_DgcA"/>
    <property type="match status" value="1"/>
</dbReference>
<dbReference type="PANTHER" id="PTHR45138">
    <property type="entry name" value="REGULATORY COMPONENTS OF SENSORY TRANSDUCTION SYSTEM"/>
    <property type="match status" value="1"/>
</dbReference>
<dbReference type="GO" id="GO:0043709">
    <property type="term" value="P:cell adhesion involved in single-species biofilm formation"/>
    <property type="evidence" value="ECO:0007669"/>
    <property type="project" value="TreeGrafter"/>
</dbReference>
<dbReference type="PANTHER" id="PTHR45138:SF9">
    <property type="entry name" value="DIGUANYLATE CYCLASE DGCM-RELATED"/>
    <property type="match status" value="1"/>
</dbReference>
<accession>H7EIA3</accession>
<dbReference type="GO" id="GO:1902201">
    <property type="term" value="P:negative regulation of bacterial-type flagellum-dependent cell motility"/>
    <property type="evidence" value="ECO:0007669"/>
    <property type="project" value="TreeGrafter"/>
</dbReference>
<dbReference type="CDD" id="cd01949">
    <property type="entry name" value="GGDEF"/>
    <property type="match status" value="1"/>
</dbReference>
<feature type="domain" description="GGDEF" evidence="3">
    <location>
        <begin position="252"/>
        <end position="388"/>
    </location>
</feature>
<name>H7EIA3_9SPIR</name>